<evidence type="ECO:0000256" key="6">
    <source>
        <dbReference type="SAM" id="MobiDB-lite"/>
    </source>
</evidence>
<evidence type="ECO:0000256" key="2">
    <source>
        <dbReference type="ARBA" id="ARBA00022723"/>
    </source>
</evidence>
<reference evidence="9" key="1">
    <citation type="submission" date="2023-08" db="EMBL/GenBank/DDBJ databases">
        <authorList>
            <person name="Chen Y."/>
            <person name="Shah S."/>
            <person name="Dougan E. K."/>
            <person name="Thang M."/>
            <person name="Chan C."/>
        </authorList>
    </citation>
    <scope>NUCLEOTIDE SEQUENCE</scope>
</reference>
<organism evidence="9 10">
    <name type="scientific">Effrenium voratum</name>
    <dbReference type="NCBI Taxonomy" id="2562239"/>
    <lineage>
        <taxon>Eukaryota</taxon>
        <taxon>Sar</taxon>
        <taxon>Alveolata</taxon>
        <taxon>Dinophyceae</taxon>
        <taxon>Suessiales</taxon>
        <taxon>Symbiodiniaceae</taxon>
        <taxon>Effrenium</taxon>
    </lineage>
</organism>
<keyword evidence="3 5" id="KW-0863">Zinc-finger</keyword>
<accession>A0AA36HYC3</accession>
<gene>
    <name evidence="9" type="ORF">EVOR1521_LOCUS5816</name>
</gene>
<sequence length="552" mass="59377">MGKHFMDDLVPGSSKTWKDMCKKETPTVGTDGVLLGPWREAIIAAVATEKAGHGERYSDGPAGQVLDYMMERGFSKFHASAEKTEQAAHEGRIGPGGGYSAGGGGGGGRSPVCPHGPSCYRTNPDHFKEYSHPWKDEESSGWACPKCTLRNKPSARQCDACGAPAPGGGGGGGGGADASCQIQIRCGRCSKICAVEVPPGTPAGARVQAKCPQCGCTNEAQMPFTAGAAKPPTHVSTGGHAPRPTGRKKALLIGCNYFGTRAELRGCINDVHNLHRLLTETYGWSSRDIHTLTDDGRGGGMPTRHNIEQHLRWLVEDARPGDVLFFSFSGHGAQQEDPHGFEEDGMNETILPVDFEHAGMMTDDQISDYIVKPLPAGVRLTGVLDCCHSGTGLDLPFTWDMRRGMWREEVNPFHSQGDVLMFSGCEDDDTSSDAANMYSAPGGAMTTAFCDVLRRTRNPIYPQLLQMLHHSLSHKGFSQRPVLSATQRFSLDRPFSFDDINPNMNPQLGRIFRQRFPPRPRPMSGPLADMLGPVGMLAGGLLVGALVGALFD</sequence>
<evidence type="ECO:0000256" key="4">
    <source>
        <dbReference type="ARBA" id="ARBA00022833"/>
    </source>
</evidence>
<dbReference type="Pfam" id="PF10283">
    <property type="entry name" value="zf-CCHH"/>
    <property type="match status" value="1"/>
</dbReference>
<dbReference type="Pfam" id="PF00641">
    <property type="entry name" value="Zn_ribbon_RanBP"/>
    <property type="match status" value="1"/>
</dbReference>
<keyword evidence="2" id="KW-0479">Metal-binding</keyword>
<dbReference type="SUPFAM" id="SSF52129">
    <property type="entry name" value="Caspase-like"/>
    <property type="match status" value="1"/>
</dbReference>
<evidence type="ECO:0000259" key="8">
    <source>
        <dbReference type="PROSITE" id="PS50199"/>
    </source>
</evidence>
<dbReference type="InterPro" id="IPR011600">
    <property type="entry name" value="Pept_C14_caspase"/>
</dbReference>
<dbReference type="SUPFAM" id="SSF90209">
    <property type="entry name" value="Ran binding protein zinc finger-like"/>
    <property type="match status" value="1"/>
</dbReference>
<evidence type="ECO:0000256" key="1">
    <source>
        <dbReference type="ARBA" id="ARBA00009005"/>
    </source>
</evidence>
<dbReference type="GO" id="GO:0004197">
    <property type="term" value="F:cysteine-type endopeptidase activity"/>
    <property type="evidence" value="ECO:0007669"/>
    <property type="project" value="InterPro"/>
</dbReference>
<evidence type="ECO:0000256" key="3">
    <source>
        <dbReference type="ARBA" id="ARBA00022771"/>
    </source>
</evidence>
<dbReference type="InterPro" id="IPR036443">
    <property type="entry name" value="Znf_RanBP2_sf"/>
</dbReference>
<dbReference type="PANTHER" id="PTHR48104">
    <property type="entry name" value="METACASPASE-4"/>
    <property type="match status" value="1"/>
</dbReference>
<dbReference type="InterPro" id="IPR001876">
    <property type="entry name" value="Znf_RanBP2"/>
</dbReference>
<name>A0AA36HYC3_9DINO</name>
<dbReference type="GO" id="GO:0005737">
    <property type="term" value="C:cytoplasm"/>
    <property type="evidence" value="ECO:0007669"/>
    <property type="project" value="TreeGrafter"/>
</dbReference>
<feature type="region of interest" description="Disordered" evidence="6">
    <location>
        <begin position="84"/>
        <end position="107"/>
    </location>
</feature>
<comment type="similarity">
    <text evidence="1">Belongs to the peptidase C14B family.</text>
</comment>
<dbReference type="PANTHER" id="PTHR48104:SF30">
    <property type="entry name" value="METACASPASE-1"/>
    <property type="match status" value="1"/>
</dbReference>
<keyword evidence="4" id="KW-0862">Zinc</keyword>
<dbReference type="Gene3D" id="3.40.50.12660">
    <property type="match status" value="1"/>
</dbReference>
<comment type="caution">
    <text evidence="9">The sequence shown here is derived from an EMBL/GenBank/DDBJ whole genome shotgun (WGS) entry which is preliminary data.</text>
</comment>
<dbReference type="GO" id="GO:0008270">
    <property type="term" value="F:zinc ion binding"/>
    <property type="evidence" value="ECO:0007669"/>
    <property type="project" value="UniProtKB-KW"/>
</dbReference>
<dbReference type="GO" id="GO:0006508">
    <property type="term" value="P:proteolysis"/>
    <property type="evidence" value="ECO:0007669"/>
    <property type="project" value="InterPro"/>
</dbReference>
<feature type="transmembrane region" description="Helical" evidence="7">
    <location>
        <begin position="530"/>
        <end position="551"/>
    </location>
</feature>
<evidence type="ECO:0000313" key="9">
    <source>
        <dbReference type="EMBL" id="CAJ1376867.1"/>
    </source>
</evidence>
<evidence type="ECO:0000313" key="10">
    <source>
        <dbReference type="Proteomes" id="UP001178507"/>
    </source>
</evidence>
<dbReference type="Proteomes" id="UP001178507">
    <property type="component" value="Unassembled WGS sequence"/>
</dbReference>
<dbReference type="InterPro" id="IPR050452">
    <property type="entry name" value="Metacaspase"/>
</dbReference>
<dbReference type="PROSITE" id="PS50199">
    <property type="entry name" value="ZF_RANBP2_2"/>
    <property type="match status" value="1"/>
</dbReference>
<proteinExistence type="inferred from homology"/>
<keyword evidence="10" id="KW-1185">Reference proteome</keyword>
<protein>
    <recommendedName>
        <fullName evidence="8">RanBP2-type domain-containing protein</fullName>
    </recommendedName>
</protein>
<keyword evidence="7" id="KW-0812">Transmembrane</keyword>
<evidence type="ECO:0000256" key="7">
    <source>
        <dbReference type="SAM" id="Phobius"/>
    </source>
</evidence>
<evidence type="ECO:0000256" key="5">
    <source>
        <dbReference type="PROSITE-ProRule" id="PRU00322"/>
    </source>
</evidence>
<dbReference type="AlphaFoldDB" id="A0AA36HYC3"/>
<dbReference type="SMART" id="SM00547">
    <property type="entry name" value="ZnF_RBZ"/>
    <property type="match status" value="1"/>
</dbReference>
<feature type="domain" description="RanBP2-type" evidence="8">
    <location>
        <begin position="138"/>
        <end position="167"/>
    </location>
</feature>
<keyword evidence="7" id="KW-0472">Membrane</keyword>
<keyword evidence="7" id="KW-1133">Transmembrane helix</keyword>
<dbReference type="PROSITE" id="PS01358">
    <property type="entry name" value="ZF_RANBP2_1"/>
    <property type="match status" value="1"/>
</dbReference>
<dbReference type="Pfam" id="PF00656">
    <property type="entry name" value="Peptidase_C14"/>
    <property type="match status" value="1"/>
</dbReference>
<dbReference type="EMBL" id="CAUJNA010000424">
    <property type="protein sequence ID" value="CAJ1376867.1"/>
    <property type="molecule type" value="Genomic_DNA"/>
</dbReference>
<dbReference type="InterPro" id="IPR029030">
    <property type="entry name" value="Caspase-like_dom_sf"/>
</dbReference>
<dbReference type="InterPro" id="IPR019406">
    <property type="entry name" value="APLF_PBZ"/>
</dbReference>
<dbReference type="Gene3D" id="4.10.1060.10">
    <property type="entry name" value="Zinc finger, RanBP2-type"/>
    <property type="match status" value="1"/>
</dbReference>
<feature type="compositionally biased region" description="Gly residues" evidence="6">
    <location>
        <begin position="93"/>
        <end position="107"/>
    </location>
</feature>